<dbReference type="InterPro" id="IPR027051">
    <property type="entry name" value="XdhC_Rossmann_dom"/>
</dbReference>
<evidence type="ECO:0000259" key="2">
    <source>
        <dbReference type="Pfam" id="PF13478"/>
    </source>
</evidence>
<feature type="domain" description="XdhC Rossmann" evidence="2">
    <location>
        <begin position="171"/>
        <end position="315"/>
    </location>
</feature>
<protein>
    <submittedName>
        <fullName evidence="3">Putative Xanthine dehydrogenase accessory factor XdhC</fullName>
    </submittedName>
</protein>
<proteinExistence type="predicted"/>
<dbReference type="OrthoDB" id="9815497at2"/>
<dbReference type="RefSeq" id="WP_112353203.1">
    <property type="nucleotide sequence ID" value="NZ_LS483452.1"/>
</dbReference>
<accession>A0A330M4Q3</accession>
<gene>
    <name evidence="3" type="ORF">SHEWBE_3288</name>
</gene>
<evidence type="ECO:0000259" key="1">
    <source>
        <dbReference type="Pfam" id="PF02625"/>
    </source>
</evidence>
<dbReference type="Pfam" id="PF13478">
    <property type="entry name" value="XdhC_C"/>
    <property type="match status" value="1"/>
</dbReference>
<name>A0A330M4Q3_9GAMM</name>
<reference evidence="4" key="1">
    <citation type="submission" date="2018-06" db="EMBL/GenBank/DDBJ databases">
        <authorList>
            <person name="Cea G.-C."/>
            <person name="William W."/>
        </authorList>
    </citation>
    <scope>NUCLEOTIDE SEQUENCE [LARGE SCALE GENOMIC DNA]</scope>
    <source>
        <strain evidence="4">DB21MT-2</strain>
    </source>
</reference>
<dbReference type="Proteomes" id="UP000250123">
    <property type="component" value="Chromosome SHEWBE"/>
</dbReference>
<feature type="domain" description="XdhC- CoxI" evidence="1">
    <location>
        <begin position="15"/>
        <end position="64"/>
    </location>
</feature>
<dbReference type="Gene3D" id="3.40.50.720">
    <property type="entry name" value="NAD(P)-binding Rossmann-like Domain"/>
    <property type="match status" value="1"/>
</dbReference>
<dbReference type="EMBL" id="LS483452">
    <property type="protein sequence ID" value="SQH77251.1"/>
    <property type="molecule type" value="Genomic_DNA"/>
</dbReference>
<dbReference type="InterPro" id="IPR003777">
    <property type="entry name" value="XdhC_CoxI"/>
</dbReference>
<dbReference type="Pfam" id="PF02625">
    <property type="entry name" value="XdhC_CoxI"/>
    <property type="match status" value="1"/>
</dbReference>
<organism evidence="3 4">
    <name type="scientific">Shewanella benthica</name>
    <dbReference type="NCBI Taxonomy" id="43661"/>
    <lineage>
        <taxon>Bacteria</taxon>
        <taxon>Pseudomonadati</taxon>
        <taxon>Pseudomonadota</taxon>
        <taxon>Gammaproteobacteria</taxon>
        <taxon>Alteromonadales</taxon>
        <taxon>Shewanellaceae</taxon>
        <taxon>Shewanella</taxon>
    </lineage>
</organism>
<dbReference type="AlphaFoldDB" id="A0A330M4Q3"/>
<dbReference type="KEGG" id="sbk:SHEWBE_3288"/>
<evidence type="ECO:0000313" key="4">
    <source>
        <dbReference type="Proteomes" id="UP000250123"/>
    </source>
</evidence>
<dbReference type="PANTHER" id="PTHR30388">
    <property type="entry name" value="ALDEHYDE OXIDOREDUCTASE MOLYBDENUM COFACTOR ASSEMBLY PROTEIN"/>
    <property type="match status" value="1"/>
</dbReference>
<sequence length="328" mass="35766">MQLTDISVLETVSDWLNERRQVWLCTVVSTYGSAPRPIGSLFATDGRSRAGSISGGCLEEAFLKMINQGEFSSPACLFDYGKHHDEEGSVFELPCGGTIRLLIEKLEPSQESFNRLSVWLKAEKSCLSYCRRVKLESGISSIEAEGQSSNQAVSVEDNSVSLHYAQAWNVLLLGISLVSQHVAQLARLAGYTVKICDIRKDLAGDWGYASVHGGVDVSWQSADQFVEHNVNSCSVVLALAHDPRVDDLGLMAALESDAFYIGAMGSKRTTATRIERLKRIGEYSEQDISRLHAPIGLDIGSKTPVEIAISIMAEVIAKRNGIKLAKVS</sequence>
<evidence type="ECO:0000313" key="3">
    <source>
        <dbReference type="EMBL" id="SQH77251.1"/>
    </source>
</evidence>
<dbReference type="PANTHER" id="PTHR30388:SF4">
    <property type="entry name" value="MOLYBDENUM COFACTOR INSERTION CHAPERONE PAOD"/>
    <property type="match status" value="1"/>
</dbReference>
<dbReference type="InterPro" id="IPR052698">
    <property type="entry name" value="MoCofactor_Util/Proc"/>
</dbReference>